<dbReference type="EMBL" id="SMKZ01000009">
    <property type="protein sequence ID" value="TDE11784.1"/>
    <property type="molecule type" value="Genomic_DNA"/>
</dbReference>
<reference evidence="3 4" key="1">
    <citation type="submission" date="2019-03" db="EMBL/GenBank/DDBJ databases">
        <title>Draft genome sequences of novel Actinobacteria.</title>
        <authorList>
            <person name="Sahin N."/>
            <person name="Ay H."/>
            <person name="Saygin H."/>
        </authorList>
    </citation>
    <scope>NUCLEOTIDE SEQUENCE [LARGE SCALE GENOMIC DNA]</scope>
    <source>
        <strain evidence="3 4">5K138</strain>
    </source>
</reference>
<keyword evidence="2" id="KW-0472">Membrane</keyword>
<dbReference type="Proteomes" id="UP000294739">
    <property type="component" value="Unassembled WGS sequence"/>
</dbReference>
<organism evidence="3 4">
    <name type="scientific">Jiangella asiatica</name>
    <dbReference type="NCBI Taxonomy" id="2530372"/>
    <lineage>
        <taxon>Bacteria</taxon>
        <taxon>Bacillati</taxon>
        <taxon>Actinomycetota</taxon>
        <taxon>Actinomycetes</taxon>
        <taxon>Jiangellales</taxon>
        <taxon>Jiangellaceae</taxon>
        <taxon>Jiangella</taxon>
    </lineage>
</organism>
<feature type="transmembrane region" description="Helical" evidence="2">
    <location>
        <begin position="205"/>
        <end position="227"/>
    </location>
</feature>
<dbReference type="RefSeq" id="WP_131893341.1">
    <property type="nucleotide sequence ID" value="NZ_SMKZ01000009.1"/>
</dbReference>
<feature type="transmembrane region" description="Helical" evidence="2">
    <location>
        <begin position="234"/>
        <end position="254"/>
    </location>
</feature>
<name>A0A4R5DIN1_9ACTN</name>
<dbReference type="AlphaFoldDB" id="A0A4R5DIN1"/>
<keyword evidence="4" id="KW-1185">Reference proteome</keyword>
<accession>A0A4R5DIN1</accession>
<evidence type="ECO:0000313" key="4">
    <source>
        <dbReference type="Proteomes" id="UP000294739"/>
    </source>
</evidence>
<evidence type="ECO:0000313" key="3">
    <source>
        <dbReference type="EMBL" id="TDE11784.1"/>
    </source>
</evidence>
<feature type="transmembrane region" description="Helical" evidence="2">
    <location>
        <begin position="289"/>
        <end position="310"/>
    </location>
</feature>
<gene>
    <name evidence="3" type="ORF">E1269_08440</name>
</gene>
<protein>
    <recommendedName>
        <fullName evidence="5">ABC transporter permease</fullName>
    </recommendedName>
</protein>
<proteinExistence type="predicted"/>
<dbReference type="InParanoid" id="A0A4R5DIN1"/>
<sequence>MPESEPAGWRQVTVVVGGLAALVVVLLSAFALPPLHSGPHDVPVAVVGDPVAVQDVADGLEAAQPGGYAVTSAENAARARELILDREAYGALVLGESGPRMLIASAASNAVATQLRAVADRLGDEEGTEIPVEDVRPFPADDPTGAGLAAGALPLALGGWIAAVVLLMTVRGPRQQAAGAVGFAVVGGLALTALIQFGFGTFDGNYWATAAAAALGISAAAWAILGLRTALGNAGLGLGAIALILLGNPLSGLASAPELLPAGWGTLGQFLPPGATGSLLRSVAYFDGAAAAGPGLVLAGWLTAGILLYAAGVRRAAQRAAAVSADDAPKTSPTTGSGAAGVPSTAGAE</sequence>
<evidence type="ECO:0000256" key="2">
    <source>
        <dbReference type="SAM" id="Phobius"/>
    </source>
</evidence>
<feature type="transmembrane region" description="Helical" evidence="2">
    <location>
        <begin position="177"/>
        <end position="199"/>
    </location>
</feature>
<feature type="region of interest" description="Disordered" evidence="1">
    <location>
        <begin position="323"/>
        <end position="349"/>
    </location>
</feature>
<feature type="transmembrane region" description="Helical" evidence="2">
    <location>
        <begin position="146"/>
        <end position="170"/>
    </location>
</feature>
<evidence type="ECO:0000256" key="1">
    <source>
        <dbReference type="SAM" id="MobiDB-lite"/>
    </source>
</evidence>
<keyword evidence="2" id="KW-1133">Transmembrane helix</keyword>
<keyword evidence="2" id="KW-0812">Transmembrane</keyword>
<evidence type="ECO:0008006" key="5">
    <source>
        <dbReference type="Google" id="ProtNLM"/>
    </source>
</evidence>
<comment type="caution">
    <text evidence="3">The sequence shown here is derived from an EMBL/GenBank/DDBJ whole genome shotgun (WGS) entry which is preliminary data.</text>
</comment>
<feature type="transmembrane region" description="Helical" evidence="2">
    <location>
        <begin position="12"/>
        <end position="32"/>
    </location>
</feature>
<dbReference type="OrthoDB" id="2151407at2"/>